<dbReference type="PANTHER" id="PTHR10073:SF12">
    <property type="entry name" value="DNA MISMATCH REPAIR PROTEIN MLH1"/>
    <property type="match status" value="1"/>
</dbReference>
<comment type="similarity">
    <text evidence="1 4">Belongs to the DNA mismatch repair MutL/HexB family.</text>
</comment>
<feature type="compositionally biased region" description="Low complexity" evidence="5">
    <location>
        <begin position="341"/>
        <end position="364"/>
    </location>
</feature>
<accession>A0A367ZRW6</accession>
<protein>
    <recommendedName>
        <fullName evidence="4">DNA mismatch repair protein MutL</fullName>
    </recommendedName>
</protein>
<evidence type="ECO:0000313" key="9">
    <source>
        <dbReference type="Proteomes" id="UP000252355"/>
    </source>
</evidence>
<dbReference type="InterPro" id="IPR013507">
    <property type="entry name" value="DNA_mismatch_S5_2-like"/>
</dbReference>
<dbReference type="InterPro" id="IPR014762">
    <property type="entry name" value="DNA_mismatch_repair_CS"/>
</dbReference>
<dbReference type="Gene3D" id="3.30.1540.20">
    <property type="entry name" value="MutL, C-terminal domain, dimerisation subdomain"/>
    <property type="match status" value="1"/>
</dbReference>
<dbReference type="CDD" id="cd16926">
    <property type="entry name" value="HATPase_MutL-MLH-PMS-like"/>
    <property type="match status" value="1"/>
</dbReference>
<proteinExistence type="inferred from homology"/>
<dbReference type="Pfam" id="PF01119">
    <property type="entry name" value="DNA_mis_repair"/>
    <property type="match status" value="1"/>
</dbReference>
<dbReference type="GO" id="GO:0016887">
    <property type="term" value="F:ATP hydrolysis activity"/>
    <property type="evidence" value="ECO:0007669"/>
    <property type="project" value="InterPro"/>
</dbReference>
<evidence type="ECO:0000256" key="5">
    <source>
        <dbReference type="SAM" id="MobiDB-lite"/>
    </source>
</evidence>
<comment type="caution">
    <text evidence="8">The sequence shown here is derived from an EMBL/GenBank/DDBJ whole genome shotgun (WGS) entry which is preliminary data.</text>
</comment>
<dbReference type="GO" id="GO:0006298">
    <property type="term" value="P:mismatch repair"/>
    <property type="evidence" value="ECO:0007669"/>
    <property type="project" value="UniProtKB-UniRule"/>
</dbReference>
<dbReference type="Gene3D" id="3.30.230.10">
    <property type="match status" value="1"/>
</dbReference>
<keyword evidence="2 4" id="KW-0227">DNA damage</keyword>
<feature type="compositionally biased region" description="Acidic residues" evidence="5">
    <location>
        <begin position="384"/>
        <end position="393"/>
    </location>
</feature>
<dbReference type="SUPFAM" id="SSF54211">
    <property type="entry name" value="Ribosomal protein S5 domain 2-like"/>
    <property type="match status" value="1"/>
</dbReference>
<dbReference type="InterPro" id="IPR014790">
    <property type="entry name" value="MutL_C"/>
</dbReference>
<comment type="function">
    <text evidence="4">This protein is involved in the repair of mismatches in DNA. It is required for dam-dependent methyl-directed DNA mismatch repair. May act as a 'molecular matchmaker', a protein that promotes the formation of a stable complex between two or more DNA-binding proteins in an ATP-dependent manner without itself being part of a final effector complex.</text>
</comment>
<feature type="region of interest" description="Disordered" evidence="5">
    <location>
        <begin position="341"/>
        <end position="434"/>
    </location>
</feature>
<sequence>MEAGIIRVLPPEVVNKIAAGEVVERPASVVKELIENALDANARTIDIEIKEGGQKLIEITDDGIGMTQADAVMAFTPHATSKIGSEEDLDRLTTLGFRGEALATIAAVSRVSLITRHETAPAGTRVQVEGGRILQVEPAPFPRGTRLQVKNLFYNVPARRKFLKSVQSEMAQISDIVCHYMMAYPEVAFRFTKNNIPLAHTTGSGQLLDAVLAVYGPEVARGLVPLQEPGMLAGTGASVRGFISKPNDARPSPRYMTTLINRRYVRSKLISQAISKAIAAFFPRGRYPVLIFDLRLPPDAVDVNVHPQKTEVRFRDERWVFALVWETIQSSLSGLRLATGAPAPAAAPTPGAEPAVTAAGAAGPSGRAMAGQGWSPATGAGLEPGEDPPEDEAPAPIDGAFPPPPPPPGAAGGRSRDFASRPAPAGPTLFPEFGAPITMAGGGKLYDLKDAEHHGPASVPSASPFERVVTLTAPRLLAQMMNAYLLGEDQDGMFVIDQHAAHERILFDTYVRAYREAPVTSQPLLFPIPLKLLPSERLTLKERGAELAALGFGIQQEEDGQFYATAVPILGDRAAHDGVIQEILGQVLGGMENRSLAEIKIDLLKTMACKAAVKAGDPLKEPEMRSLLDQLLKTDNPFTCPHGRPVVLRLSRRQIEHGFLRC</sequence>
<dbReference type="FunFam" id="3.30.565.10:FF:000003">
    <property type="entry name" value="DNA mismatch repair endonuclease MutL"/>
    <property type="match status" value="1"/>
</dbReference>
<dbReference type="AlphaFoldDB" id="A0A367ZRW6"/>
<dbReference type="SUPFAM" id="SSF55874">
    <property type="entry name" value="ATPase domain of HSP90 chaperone/DNA topoisomerase II/histidine kinase"/>
    <property type="match status" value="1"/>
</dbReference>
<evidence type="ECO:0000256" key="3">
    <source>
        <dbReference type="ARBA" id="ARBA00023204"/>
    </source>
</evidence>
<evidence type="ECO:0000256" key="1">
    <source>
        <dbReference type="ARBA" id="ARBA00006082"/>
    </source>
</evidence>
<dbReference type="SMART" id="SM00853">
    <property type="entry name" value="MutL_C"/>
    <property type="match status" value="1"/>
</dbReference>
<dbReference type="SMART" id="SM01340">
    <property type="entry name" value="DNA_mis_repair"/>
    <property type="match status" value="1"/>
</dbReference>
<dbReference type="InterPro" id="IPR042120">
    <property type="entry name" value="MutL_C_dimsub"/>
</dbReference>
<gene>
    <name evidence="4" type="primary">mutL</name>
    <name evidence="8" type="ORF">OZSIB_2751</name>
</gene>
<dbReference type="Proteomes" id="UP000252355">
    <property type="component" value="Unassembled WGS sequence"/>
</dbReference>
<dbReference type="InterPro" id="IPR020568">
    <property type="entry name" value="Ribosomal_Su5_D2-typ_SF"/>
</dbReference>
<feature type="domain" description="DNA mismatch repair protein S5" evidence="7">
    <location>
        <begin position="211"/>
        <end position="333"/>
    </location>
</feature>
<dbReference type="GO" id="GO:0140664">
    <property type="term" value="F:ATP-dependent DNA damage sensor activity"/>
    <property type="evidence" value="ECO:0007669"/>
    <property type="project" value="InterPro"/>
</dbReference>
<dbReference type="InterPro" id="IPR038973">
    <property type="entry name" value="MutL/Mlh/Pms-like"/>
</dbReference>
<dbReference type="PROSITE" id="PS00058">
    <property type="entry name" value="DNA_MISMATCH_REPAIR_1"/>
    <property type="match status" value="1"/>
</dbReference>
<dbReference type="PANTHER" id="PTHR10073">
    <property type="entry name" value="DNA MISMATCH REPAIR PROTEIN MLH, PMS, MUTL"/>
    <property type="match status" value="1"/>
</dbReference>
<dbReference type="CDD" id="cd00782">
    <property type="entry name" value="MutL_Trans"/>
    <property type="match status" value="1"/>
</dbReference>
<organism evidence="8 9">
    <name type="scientific">Candidatus Ozemobacter sibiricus</name>
    <dbReference type="NCBI Taxonomy" id="2268124"/>
    <lineage>
        <taxon>Bacteria</taxon>
        <taxon>Candidatus Ozemobacteria</taxon>
        <taxon>Candidatus Ozemobacterales</taxon>
        <taxon>Candidatus Ozemobacteraceae</taxon>
        <taxon>Candidatus Ozemobacter</taxon>
    </lineage>
</organism>
<dbReference type="InterPro" id="IPR002099">
    <property type="entry name" value="MutL/Mlh/PMS"/>
</dbReference>
<dbReference type="GO" id="GO:0030983">
    <property type="term" value="F:mismatched DNA binding"/>
    <property type="evidence" value="ECO:0007669"/>
    <property type="project" value="InterPro"/>
</dbReference>
<evidence type="ECO:0000256" key="4">
    <source>
        <dbReference type="HAMAP-Rule" id="MF_00149"/>
    </source>
</evidence>
<dbReference type="EMBL" id="QOQW01000004">
    <property type="protein sequence ID" value="RCK80863.1"/>
    <property type="molecule type" value="Genomic_DNA"/>
</dbReference>
<dbReference type="Gene3D" id="3.30.565.10">
    <property type="entry name" value="Histidine kinase-like ATPase, C-terminal domain"/>
    <property type="match status" value="1"/>
</dbReference>
<dbReference type="Gene3D" id="3.30.1370.100">
    <property type="entry name" value="MutL, C-terminal domain, regulatory subdomain"/>
    <property type="match status" value="1"/>
</dbReference>
<dbReference type="InterPro" id="IPR036890">
    <property type="entry name" value="HATPase_C_sf"/>
</dbReference>
<evidence type="ECO:0000256" key="2">
    <source>
        <dbReference type="ARBA" id="ARBA00022763"/>
    </source>
</evidence>
<dbReference type="GO" id="GO:0005524">
    <property type="term" value="F:ATP binding"/>
    <property type="evidence" value="ECO:0007669"/>
    <property type="project" value="InterPro"/>
</dbReference>
<dbReference type="NCBIfam" id="TIGR00585">
    <property type="entry name" value="mutl"/>
    <property type="match status" value="1"/>
</dbReference>
<name>A0A367ZRW6_9BACT</name>
<evidence type="ECO:0000259" key="6">
    <source>
        <dbReference type="SMART" id="SM00853"/>
    </source>
</evidence>
<dbReference type="GO" id="GO:0032300">
    <property type="term" value="C:mismatch repair complex"/>
    <property type="evidence" value="ECO:0007669"/>
    <property type="project" value="InterPro"/>
</dbReference>
<dbReference type="InterPro" id="IPR037198">
    <property type="entry name" value="MutL_C_sf"/>
</dbReference>
<dbReference type="SUPFAM" id="SSF118116">
    <property type="entry name" value="DNA mismatch repair protein MutL"/>
    <property type="match status" value="1"/>
</dbReference>
<dbReference type="InterPro" id="IPR014721">
    <property type="entry name" value="Ribsml_uS5_D2-typ_fold_subgr"/>
</dbReference>
<dbReference type="InterPro" id="IPR020667">
    <property type="entry name" value="DNA_mismatch_repair_MutL"/>
</dbReference>
<reference evidence="8 9" key="1">
    <citation type="submission" date="2018-05" db="EMBL/GenBank/DDBJ databases">
        <title>A metagenomic window into the 2 km-deep terrestrial subsurface aquifer revealed taxonomically and functionally diverse microbial community comprising novel uncultured bacterial lineages.</title>
        <authorList>
            <person name="Kadnikov V.V."/>
            <person name="Mardanov A.V."/>
            <person name="Beletsky A.V."/>
            <person name="Banks D."/>
            <person name="Pimenov N.V."/>
            <person name="Frank Y.A."/>
            <person name="Karnachuk O.V."/>
            <person name="Ravin N.V."/>
        </authorList>
    </citation>
    <scope>NUCLEOTIDE SEQUENCE [LARGE SCALE GENOMIC DNA]</scope>
    <source>
        <strain evidence="8">BY5</strain>
    </source>
</reference>
<dbReference type="Pfam" id="PF08676">
    <property type="entry name" value="MutL_C"/>
    <property type="match status" value="1"/>
</dbReference>
<keyword evidence="3 4" id="KW-0234">DNA repair</keyword>
<dbReference type="InterPro" id="IPR042121">
    <property type="entry name" value="MutL_C_regsub"/>
</dbReference>
<dbReference type="HAMAP" id="MF_00149">
    <property type="entry name" value="DNA_mis_repair"/>
    <property type="match status" value="1"/>
</dbReference>
<evidence type="ECO:0000259" key="7">
    <source>
        <dbReference type="SMART" id="SM01340"/>
    </source>
</evidence>
<dbReference type="Pfam" id="PF13589">
    <property type="entry name" value="HATPase_c_3"/>
    <property type="match status" value="1"/>
</dbReference>
<feature type="domain" description="MutL C-terminal dimerisation" evidence="6">
    <location>
        <begin position="476"/>
        <end position="619"/>
    </location>
</feature>
<evidence type="ECO:0000313" key="8">
    <source>
        <dbReference type="EMBL" id="RCK80863.1"/>
    </source>
</evidence>